<feature type="signal peptide" evidence="1">
    <location>
        <begin position="1"/>
        <end position="18"/>
    </location>
</feature>
<dbReference type="AlphaFoldDB" id="A0A0R3WZV7"/>
<sequence>MGGMWQVLPRLLPGSCCPAFLDLWCLDVATPTRYVDSCFDKTTAEKLSKKCCEKSCSPPDVNPLCSVLHGSVEFELNNVMEVGYAYSTVNSTLWYSSGQIELP</sequence>
<evidence type="ECO:0000256" key="1">
    <source>
        <dbReference type="SAM" id="SignalP"/>
    </source>
</evidence>
<name>A0A0R3WZV7_HYDTA</name>
<organism evidence="4">
    <name type="scientific">Hydatigena taeniaeformis</name>
    <name type="common">Feline tapeworm</name>
    <name type="synonym">Taenia taeniaeformis</name>
    <dbReference type="NCBI Taxonomy" id="6205"/>
    <lineage>
        <taxon>Eukaryota</taxon>
        <taxon>Metazoa</taxon>
        <taxon>Spiralia</taxon>
        <taxon>Lophotrochozoa</taxon>
        <taxon>Platyhelminthes</taxon>
        <taxon>Cestoda</taxon>
        <taxon>Eucestoda</taxon>
        <taxon>Cyclophyllidea</taxon>
        <taxon>Taeniidae</taxon>
        <taxon>Hydatigera</taxon>
    </lineage>
</organism>
<evidence type="ECO:0000313" key="2">
    <source>
        <dbReference type="EMBL" id="VDM30537.1"/>
    </source>
</evidence>
<dbReference type="Proteomes" id="UP000274429">
    <property type="component" value="Unassembled WGS sequence"/>
</dbReference>
<keyword evidence="3" id="KW-1185">Reference proteome</keyword>
<proteinExistence type="predicted"/>
<protein>
    <submittedName>
        <fullName evidence="4">NPC1_N domain-containing protein</fullName>
    </submittedName>
</protein>
<gene>
    <name evidence="2" type="ORF">TTAC_LOCUS6344</name>
</gene>
<dbReference type="WBParaSite" id="TTAC_0000635901-mRNA-1">
    <property type="protein sequence ID" value="TTAC_0000635901-mRNA-1"/>
    <property type="gene ID" value="TTAC_0000635901"/>
</dbReference>
<dbReference type="EMBL" id="UYWX01020300">
    <property type="protein sequence ID" value="VDM30537.1"/>
    <property type="molecule type" value="Genomic_DNA"/>
</dbReference>
<evidence type="ECO:0000313" key="4">
    <source>
        <dbReference type="WBParaSite" id="TTAC_0000635901-mRNA-1"/>
    </source>
</evidence>
<reference evidence="2 3" key="2">
    <citation type="submission" date="2018-11" db="EMBL/GenBank/DDBJ databases">
        <authorList>
            <consortium name="Pathogen Informatics"/>
        </authorList>
    </citation>
    <scope>NUCLEOTIDE SEQUENCE [LARGE SCALE GENOMIC DNA]</scope>
</reference>
<evidence type="ECO:0000313" key="3">
    <source>
        <dbReference type="Proteomes" id="UP000274429"/>
    </source>
</evidence>
<accession>A0A0R3WZV7</accession>
<feature type="chain" id="PRO_5043133066" evidence="1">
    <location>
        <begin position="19"/>
        <end position="103"/>
    </location>
</feature>
<reference evidence="4" key="1">
    <citation type="submission" date="2017-02" db="UniProtKB">
        <authorList>
            <consortium name="WormBaseParasite"/>
        </authorList>
    </citation>
    <scope>IDENTIFICATION</scope>
</reference>
<keyword evidence="1" id="KW-0732">Signal</keyword>